<feature type="compositionally biased region" description="Polar residues" evidence="7">
    <location>
        <begin position="21"/>
        <end position="30"/>
    </location>
</feature>
<dbReference type="GO" id="GO:0051082">
    <property type="term" value="F:unfolded protein binding"/>
    <property type="evidence" value="ECO:0007669"/>
    <property type="project" value="TreeGrafter"/>
</dbReference>
<dbReference type="PROSITE" id="PS01071">
    <property type="entry name" value="GRPE"/>
    <property type="match status" value="1"/>
</dbReference>
<dbReference type="InterPro" id="IPR013805">
    <property type="entry name" value="GrpE_CC"/>
</dbReference>
<feature type="compositionally biased region" description="Low complexity" evidence="7">
    <location>
        <begin position="35"/>
        <end position="47"/>
    </location>
</feature>
<protein>
    <recommendedName>
        <fullName evidence="3 4">Protein GrpE</fullName>
    </recommendedName>
    <alternativeName>
        <fullName evidence="3">HSP-70 cofactor</fullName>
    </alternativeName>
</protein>
<dbReference type="HOGENOM" id="CLU_057217_4_0_11"/>
<dbReference type="PANTHER" id="PTHR21237">
    <property type="entry name" value="GRPE PROTEIN"/>
    <property type="match status" value="1"/>
</dbReference>
<dbReference type="GO" id="GO:0006457">
    <property type="term" value="P:protein folding"/>
    <property type="evidence" value="ECO:0007669"/>
    <property type="project" value="InterPro"/>
</dbReference>
<organism evidence="8 9">
    <name type="scientific">Corynebacterium vitaeruminis DSM 20294</name>
    <dbReference type="NCBI Taxonomy" id="1224164"/>
    <lineage>
        <taxon>Bacteria</taxon>
        <taxon>Bacillati</taxon>
        <taxon>Actinomycetota</taxon>
        <taxon>Actinomycetes</taxon>
        <taxon>Mycobacteriales</taxon>
        <taxon>Corynebacteriaceae</taxon>
        <taxon>Corynebacterium</taxon>
    </lineage>
</organism>
<feature type="compositionally biased region" description="Acidic residues" evidence="7">
    <location>
        <begin position="48"/>
        <end position="74"/>
    </location>
</feature>
<evidence type="ECO:0000313" key="9">
    <source>
        <dbReference type="Proteomes" id="UP000019222"/>
    </source>
</evidence>
<dbReference type="SUPFAM" id="SSF58014">
    <property type="entry name" value="Coiled-coil domain of nucleotide exchange factor GrpE"/>
    <property type="match status" value="1"/>
</dbReference>
<dbReference type="Gene3D" id="2.30.22.10">
    <property type="entry name" value="Head domain of nucleotide exchange factor GrpE"/>
    <property type="match status" value="1"/>
</dbReference>
<comment type="subcellular location">
    <subcellularLocation>
        <location evidence="3">Cytoplasm</location>
    </subcellularLocation>
</comment>
<keyword evidence="2 3" id="KW-0143">Chaperone</keyword>
<dbReference type="KEGG" id="cvt:B843_11795"/>
<dbReference type="InterPro" id="IPR009012">
    <property type="entry name" value="GrpE_head"/>
</dbReference>
<comment type="subunit">
    <text evidence="3">Homodimer.</text>
</comment>
<dbReference type="PANTHER" id="PTHR21237:SF23">
    <property type="entry name" value="GRPE PROTEIN HOMOLOG, MITOCHONDRIAL"/>
    <property type="match status" value="1"/>
</dbReference>
<dbReference type="PRINTS" id="PR00773">
    <property type="entry name" value="GRPEPROTEIN"/>
</dbReference>
<dbReference type="GO" id="GO:0042803">
    <property type="term" value="F:protein homodimerization activity"/>
    <property type="evidence" value="ECO:0007669"/>
    <property type="project" value="InterPro"/>
</dbReference>
<gene>
    <name evidence="3" type="primary">grpE</name>
    <name evidence="8" type="ORF">B843_11795</name>
</gene>
<dbReference type="EMBL" id="CP004353">
    <property type="protein sequence ID" value="AHI23735.1"/>
    <property type="molecule type" value="Genomic_DNA"/>
</dbReference>
<evidence type="ECO:0000256" key="5">
    <source>
        <dbReference type="RuleBase" id="RU004478"/>
    </source>
</evidence>
<keyword evidence="3" id="KW-0963">Cytoplasm</keyword>
<comment type="function">
    <text evidence="3 4">Participates actively in the response to hyperosmotic and heat shock by preventing the aggregation of stress-denatured proteins, in association with DnaK and GrpE. It is the nucleotide exchange factor for DnaK and may function as a thermosensor. Unfolded proteins bind initially to DnaJ; upon interaction with the DnaJ-bound protein, DnaK hydrolyzes its bound ATP, resulting in the formation of a stable complex. GrpE releases ADP from DnaK; ATP binding to DnaK triggers the release of the substrate protein, thus completing the reaction cycle. Several rounds of ATP-dependent interactions between DnaJ, DnaK and GrpE are required for fully efficient folding.</text>
</comment>
<evidence type="ECO:0000256" key="2">
    <source>
        <dbReference type="ARBA" id="ARBA00023186"/>
    </source>
</evidence>
<dbReference type="eggNOG" id="COG0576">
    <property type="taxonomic scope" value="Bacteria"/>
</dbReference>
<dbReference type="InterPro" id="IPR000740">
    <property type="entry name" value="GrpE"/>
</dbReference>
<evidence type="ECO:0000256" key="7">
    <source>
        <dbReference type="SAM" id="MobiDB-lite"/>
    </source>
</evidence>
<dbReference type="Pfam" id="PF01025">
    <property type="entry name" value="GrpE"/>
    <property type="match status" value="1"/>
</dbReference>
<dbReference type="GO" id="GO:0000774">
    <property type="term" value="F:adenyl-nucleotide exchange factor activity"/>
    <property type="evidence" value="ECO:0007669"/>
    <property type="project" value="InterPro"/>
</dbReference>
<dbReference type="GO" id="GO:0005737">
    <property type="term" value="C:cytoplasm"/>
    <property type="evidence" value="ECO:0007669"/>
    <property type="project" value="UniProtKB-SubCell"/>
</dbReference>
<keyword evidence="6" id="KW-0175">Coiled coil</keyword>
<dbReference type="STRING" id="1224164.B843_11795"/>
<comment type="similarity">
    <text evidence="1 3 5">Belongs to the GrpE family.</text>
</comment>
<feature type="coiled-coil region" evidence="6">
    <location>
        <begin position="79"/>
        <end position="113"/>
    </location>
</feature>
<evidence type="ECO:0000256" key="4">
    <source>
        <dbReference type="RuleBase" id="RU000639"/>
    </source>
</evidence>
<evidence type="ECO:0000313" key="8">
    <source>
        <dbReference type="EMBL" id="AHI23735.1"/>
    </source>
</evidence>
<sequence length="218" mass="23282">MSVNDNPGDKDFTEPAEPNEPTGSTGSTGSEARAADPADAAAQAADASELDPTLEADLAEALADIDPDAPADADGDGKVDSVEAQLAERTEDLQRLSAEYANYRRRTDRERKVSIDNAKAQVIAQLLPVLDDLELAEKHGDLAEGPLKVFRDKLVGILDGLKVTSFGEEGDAFDPERHEAVQDLSTGDEKAIGTVLRKGYQLDERLLRTAMVIIADPA</sequence>
<dbReference type="RefSeq" id="WP_025253719.1">
    <property type="nucleotide sequence ID" value="NZ_CP004353.1"/>
</dbReference>
<evidence type="ECO:0000256" key="1">
    <source>
        <dbReference type="ARBA" id="ARBA00009054"/>
    </source>
</evidence>
<dbReference type="Proteomes" id="UP000019222">
    <property type="component" value="Chromosome"/>
</dbReference>
<feature type="region of interest" description="Disordered" evidence="7">
    <location>
        <begin position="1"/>
        <end position="79"/>
    </location>
</feature>
<dbReference type="SUPFAM" id="SSF51064">
    <property type="entry name" value="Head domain of nucleotide exchange factor GrpE"/>
    <property type="match status" value="1"/>
</dbReference>
<dbReference type="Gene3D" id="3.90.20.20">
    <property type="match status" value="1"/>
</dbReference>
<keyword evidence="9" id="KW-1185">Reference proteome</keyword>
<evidence type="ECO:0000256" key="3">
    <source>
        <dbReference type="HAMAP-Rule" id="MF_01151"/>
    </source>
</evidence>
<keyword evidence="3 4" id="KW-0346">Stress response</keyword>
<dbReference type="HAMAP" id="MF_01151">
    <property type="entry name" value="GrpE"/>
    <property type="match status" value="1"/>
</dbReference>
<reference evidence="8 9" key="1">
    <citation type="submission" date="2013-02" db="EMBL/GenBank/DDBJ databases">
        <title>The complete genome sequence of Corynebacterium vitaeruminis DSM 20294.</title>
        <authorList>
            <person name="Ruckert C."/>
            <person name="Albersmeier A."/>
            <person name="Kalinowski J."/>
        </authorList>
    </citation>
    <scope>NUCLEOTIDE SEQUENCE [LARGE SCALE GENOMIC DNA]</scope>
    <source>
        <strain evidence="9">ATCC 10234</strain>
    </source>
</reference>
<dbReference type="GO" id="GO:0051087">
    <property type="term" value="F:protein-folding chaperone binding"/>
    <property type="evidence" value="ECO:0007669"/>
    <property type="project" value="InterPro"/>
</dbReference>
<dbReference type="NCBIfam" id="NF010761">
    <property type="entry name" value="PRK14164.1"/>
    <property type="match status" value="1"/>
</dbReference>
<dbReference type="CDD" id="cd00446">
    <property type="entry name" value="GrpE"/>
    <property type="match status" value="1"/>
</dbReference>
<proteinExistence type="inferred from homology"/>
<dbReference type="AlphaFoldDB" id="W5Y4E5"/>
<dbReference type="PATRIC" id="fig|1224164.3.peg.2377"/>
<name>W5Y4E5_9CORY</name>
<evidence type="ECO:0000256" key="6">
    <source>
        <dbReference type="SAM" id="Coils"/>
    </source>
</evidence>
<accession>W5Y4E5</accession>